<reference evidence="11 12" key="1">
    <citation type="submission" date="2019-03" db="EMBL/GenBank/DDBJ databases">
        <authorList>
            <person name="Gaulin E."/>
            <person name="Dumas B."/>
        </authorList>
    </citation>
    <scope>NUCLEOTIDE SEQUENCE [LARGE SCALE GENOMIC DNA]</scope>
    <source>
        <strain evidence="11">CBS 568.67</strain>
    </source>
</reference>
<dbReference type="SUPFAM" id="SSF159034">
    <property type="entry name" value="Mib/herc2 domain-like"/>
    <property type="match status" value="2"/>
</dbReference>
<dbReference type="Proteomes" id="UP000332933">
    <property type="component" value="Unassembled WGS sequence"/>
</dbReference>
<dbReference type="InterPro" id="IPR003877">
    <property type="entry name" value="SPRY_dom"/>
</dbReference>
<evidence type="ECO:0000259" key="8">
    <source>
        <dbReference type="PROSITE" id="PS50237"/>
    </source>
</evidence>
<dbReference type="SMART" id="SM00449">
    <property type="entry name" value="SPRY"/>
    <property type="match status" value="1"/>
</dbReference>
<dbReference type="SUPFAM" id="SSF49854">
    <property type="entry name" value="Spermadhesin, CUB domain"/>
    <property type="match status" value="2"/>
</dbReference>
<reference evidence="10" key="2">
    <citation type="submission" date="2019-06" db="EMBL/GenBank/DDBJ databases">
        <title>Genomics analysis of Aphanomyces spp. identifies a new class of oomycete effector associated with host adaptation.</title>
        <authorList>
            <person name="Gaulin E."/>
        </authorList>
    </citation>
    <scope>NUCLEOTIDE SEQUENCE</scope>
    <source>
        <strain evidence="10">CBS 578.67</strain>
    </source>
</reference>
<feature type="region of interest" description="Disordered" evidence="4">
    <location>
        <begin position="75"/>
        <end position="106"/>
    </location>
</feature>
<proteinExistence type="predicted"/>
<name>A0A485KLY7_9STRA</name>
<keyword evidence="2" id="KW-1015">Disulfide bond</keyword>
<dbReference type="PANTHER" id="PTHR46654">
    <property type="entry name" value="E3 UBIQUITIN-PROTEIN LIGASE HECTD3"/>
    <property type="match status" value="1"/>
</dbReference>
<dbReference type="Gene3D" id="3.30.2410.10">
    <property type="entry name" value="Hect, E3 ligase catalytic domain"/>
    <property type="match status" value="1"/>
</dbReference>
<evidence type="ECO:0000259" key="7">
    <source>
        <dbReference type="PROSITE" id="PS50188"/>
    </source>
</evidence>
<feature type="active site" description="Glycyl thioester intermediate" evidence="3">
    <location>
        <position position="4558"/>
    </location>
</feature>
<dbReference type="InterPro" id="IPR042469">
    <property type="entry name" value="HECTD3"/>
</dbReference>
<dbReference type="PROSITE" id="PS51416">
    <property type="entry name" value="MIB_HERC2"/>
    <property type="match status" value="1"/>
</dbReference>
<dbReference type="PANTHER" id="PTHR46654:SF1">
    <property type="entry name" value="E3 UBIQUITIN-PROTEIN LIGASE HECTD3"/>
    <property type="match status" value="1"/>
</dbReference>
<evidence type="ECO:0000259" key="6">
    <source>
        <dbReference type="PROSITE" id="PS50030"/>
    </source>
</evidence>
<evidence type="ECO:0000256" key="4">
    <source>
        <dbReference type="SAM" id="MobiDB-lite"/>
    </source>
</evidence>
<dbReference type="InterPro" id="IPR009060">
    <property type="entry name" value="UBA-like_sf"/>
</dbReference>
<dbReference type="InterPro" id="IPR015940">
    <property type="entry name" value="UBA"/>
</dbReference>
<dbReference type="Pfam" id="PF06701">
    <property type="entry name" value="MIB_HERC2"/>
    <property type="match status" value="1"/>
</dbReference>
<dbReference type="Pfam" id="PF22562">
    <property type="entry name" value="UBA_7"/>
    <property type="match status" value="1"/>
</dbReference>
<dbReference type="InterPro" id="IPR035983">
    <property type="entry name" value="Hect_E3_ubiquitin_ligase"/>
</dbReference>
<dbReference type="Gene3D" id="3.30.2160.10">
    <property type="entry name" value="Hect, E3 ligase catalytic domain"/>
    <property type="match status" value="1"/>
</dbReference>
<dbReference type="SUPFAM" id="SSF56204">
    <property type="entry name" value="Hect, E3 ligase catalytic domain"/>
    <property type="match status" value="1"/>
</dbReference>
<dbReference type="Gene3D" id="2.60.120.920">
    <property type="match status" value="1"/>
</dbReference>
<feature type="domain" description="UBA" evidence="6">
    <location>
        <begin position="3845"/>
        <end position="3885"/>
    </location>
</feature>
<dbReference type="Gene3D" id="1.10.8.10">
    <property type="entry name" value="DNA helicase RuvA subunit, C-terminal domain"/>
    <property type="match status" value="1"/>
</dbReference>
<dbReference type="Gene3D" id="3.90.1750.10">
    <property type="entry name" value="Hect, E3 ligase catalytic domains"/>
    <property type="match status" value="1"/>
</dbReference>
<protein>
    <submittedName>
        <fullName evidence="11">Aste57867_9009 protein</fullName>
    </submittedName>
</protein>
<dbReference type="Gene3D" id="2.60.120.290">
    <property type="entry name" value="Spermadhesin, CUB domain"/>
    <property type="match status" value="2"/>
</dbReference>
<dbReference type="SMART" id="SM00165">
    <property type="entry name" value="UBA"/>
    <property type="match status" value="1"/>
</dbReference>
<dbReference type="SUPFAM" id="SSF46934">
    <property type="entry name" value="UBA-like"/>
    <property type="match status" value="1"/>
</dbReference>
<dbReference type="Pfam" id="PF00632">
    <property type="entry name" value="HECT"/>
    <property type="match status" value="1"/>
</dbReference>
<dbReference type="InterPro" id="IPR043136">
    <property type="entry name" value="B30.2/SPRY_sf"/>
</dbReference>
<evidence type="ECO:0000259" key="9">
    <source>
        <dbReference type="PROSITE" id="PS51416"/>
    </source>
</evidence>
<dbReference type="Pfam" id="PF00622">
    <property type="entry name" value="SPRY"/>
    <property type="match status" value="1"/>
</dbReference>
<dbReference type="PROSITE" id="PS50237">
    <property type="entry name" value="HECT"/>
    <property type="match status" value="1"/>
</dbReference>
<dbReference type="PROSITE" id="PS50188">
    <property type="entry name" value="B302_SPRY"/>
    <property type="match status" value="1"/>
</dbReference>
<keyword evidence="12" id="KW-1185">Reference proteome</keyword>
<feature type="compositionally biased region" description="Polar residues" evidence="4">
    <location>
        <begin position="96"/>
        <end position="105"/>
    </location>
</feature>
<evidence type="ECO:0000256" key="2">
    <source>
        <dbReference type="ARBA" id="ARBA00023157"/>
    </source>
</evidence>
<evidence type="ECO:0000313" key="12">
    <source>
        <dbReference type="Proteomes" id="UP000332933"/>
    </source>
</evidence>
<dbReference type="InterPro" id="IPR000569">
    <property type="entry name" value="HECT_dom"/>
</dbReference>
<evidence type="ECO:0000313" key="11">
    <source>
        <dbReference type="EMBL" id="VFT85893.1"/>
    </source>
</evidence>
<dbReference type="CDD" id="cd11709">
    <property type="entry name" value="SPRY"/>
    <property type="match status" value="1"/>
</dbReference>
<organism evidence="11 12">
    <name type="scientific">Aphanomyces stellatus</name>
    <dbReference type="NCBI Taxonomy" id="120398"/>
    <lineage>
        <taxon>Eukaryota</taxon>
        <taxon>Sar</taxon>
        <taxon>Stramenopiles</taxon>
        <taxon>Oomycota</taxon>
        <taxon>Saprolegniomycetes</taxon>
        <taxon>Saprolegniales</taxon>
        <taxon>Verrucalvaceae</taxon>
        <taxon>Aphanomyces</taxon>
    </lineage>
</organism>
<dbReference type="GO" id="GO:0016567">
    <property type="term" value="P:protein ubiquitination"/>
    <property type="evidence" value="ECO:0007669"/>
    <property type="project" value="InterPro"/>
</dbReference>
<dbReference type="PROSITE" id="PS01180">
    <property type="entry name" value="CUB"/>
    <property type="match status" value="1"/>
</dbReference>
<dbReference type="SUPFAM" id="SSF49899">
    <property type="entry name" value="Concanavalin A-like lectins/glucanases"/>
    <property type="match status" value="3"/>
</dbReference>
<dbReference type="InterPro" id="IPR013320">
    <property type="entry name" value="ConA-like_dom_sf"/>
</dbReference>
<dbReference type="InterPro" id="IPR035914">
    <property type="entry name" value="Sperma_CUB_dom_sf"/>
</dbReference>
<dbReference type="GO" id="GO:0004842">
    <property type="term" value="F:ubiquitin-protein transferase activity"/>
    <property type="evidence" value="ECO:0007669"/>
    <property type="project" value="InterPro"/>
</dbReference>
<evidence type="ECO:0000259" key="5">
    <source>
        <dbReference type="PROSITE" id="PS01180"/>
    </source>
</evidence>
<dbReference type="EMBL" id="CAADRA010005143">
    <property type="protein sequence ID" value="VFT85893.1"/>
    <property type="molecule type" value="Genomic_DNA"/>
</dbReference>
<sequence length="4603" mass="509170">MNADDIQWIRSPFSSLREESVLMELYASLDEAAPSSAPNVPAAATLSTCVNGVTMSLDELNQDADVARLLLFARHPHNGDESKETANKPTKKRKASPSTGVNPSSLVMKEPSLLGQSPEALAATLRQAKKGSLVERMFQAIDSCVLSPSPGPSAAAAKARNALSGEAVILEPSPEERDSFPLKVFSLASCRMQLTMLRALGPDVRVACLVDLVHAMLDFPTMALSTIKSKSAEEATLHALYAFGKGAMADHIMGDGMLLVAALGVSSGRIRYLLRVLQALLQHPCDFHMDATCVAAFDRVLTRLETYHPTTSLSLLEDHLLTHSIRVKPDGGSDGGQRVALASDGTFLYTWSTTTGLKKIGTGTGGSVSGRVYQKAPAGSFLPYFADKRPVLRAICGTFELVTPAVLAIQGEPPTVHSTFGDGQLLVVFKTAANGIQDLVFEPLDCISLPTGAILAHAAFGAFVDVTPAVQQVDVNGIFSDDLSALPDAQLLVVQSPLASETDIRCNVYRKGDVLFKPHVPTSTSLVAVGDFLYLNLSPSSSPAVEFLKIGPRDLRVKGIVALDPSTQTRTGVRLQYVTEGDYLYDVRLHDHHTIGVHIFDMTTYCRTVLLSPVVLTGMPHFYTNGRTLTMVAARDACTFTQFDLHTGAALSQTKTSTSIQSSAVSFDSRSNVLWSLAPTRNCVECFHNKGSWVCLRDKKVYKVMVSPDDAWKAARDVREPGLRWLLSILAKLHQMASTQLKQTAQAAVPLAVDVCAETFEVLIQCVDTYGARFCQADGAVMEPWETYVLMASLVVLTANVGSLNLKEDVEIVDLILKSRLADALSTLVRFPAMDNPIVRTSLQLYMASLDIFYKGPLDQLALVAKYLELMTSGTLHASELPILKLLLQRLTDMEKLKDIVLESASFEYVAPLVAHSVKWHATKPDDADIARELVSLIYSMTQALLWGYHRQRVGEIQTWACFEAMVQACVNLVQAKPDVALLEHSIVGQVCPLLFTAMQHFPWRPDKCTYERMCDLLGTLLVHVGQLNHASGDATKEIVVESACSSKITKYMESSHEYQNNMHVLTELRVAGATTLTITFDERSRTEVGYDYVTFFKDDSQTEYYGEEKYSGRADEHNWPGVGANPPLEIDAESCHVLFHSDGSGVDWGYKFTAVGLVESQVTCLSLPWLVHVEETLMAVLTTFSTTLVRGKVFTPITSTENAHAALLNSRLLQGGKQTASDHVVDFLRNLVDPADESVAATVAGELKKKTVQDQGAIPHINRAVRAVAVAILHHNLWGMEVVQYSDAVKGESPTPLTSHVLQAWKTAQKMRQWFDLGDAAEATIHRPSTTRPGLKRQPSAYKGATEEAIMQLCESVVSRALFLLEFTPASFSFVRAAKLRWNLLAKYTTAIHRKNSWLHLVHELNAATELKTLLDYRRTSMERLKAPKSITELVLEFVQSDVDVSEMQTILATRNERATSRVLGIATIAKALAGSSSGRLQNRLLEGMALSMRQIGLEDCCVTNLHFFNSLNGCDETKRKGLSEAVALCLKSCAKVLSIKSPVVTDDSMEAALISSALKAIAMDYDVRDSYLLYDSKVLPHILRLLPSENLRIRRAAQSIIRVLLSHFVAIQEDQDDVPNLSAFQKQLLAAVRLQLEGIVANVHQKHDALCLSRSQMGFCAPSVPLLADHSISFWMFVEEPMCQYALKVGDEVRRGPHWVSTQDEDGGESGVGSIVAIGSPTTVQVKWFNTNQTTTYTWDPSLPLYEVQLVDEGVGGMVFLQGNRNLVCDTDEMAPWSHYGLFLTDEGQLKYVMSSGVDKDVIFESTDAVHMNAWNHVCLVKEESLLKLYLNGSLDSQHTVDDKTSSSSHHVVVETIHPCLGQGDVHRWPVSFPGAARLVVTFDPMTQIDKTNGDYVCFYATSSNEDEVWGQSMYTHDFPGVDSEGPLVIPADSTVVFFYSSTQTVKWGFRLLIAAEYDDNQHAHQSLNAFPFYFGEPPPRVLDAPSARCWLSHFGVRNVALKDHEVSLHMRLDSQESSPHTFPIDRALQTLGLIQTCAETPFGRTFITNSVLIRHLIVVAFMGAVETQCGALYVLVELSPNLSVAMLDDAFQRAFPSSTMTFIETIWENLGAILNVWPHDYASVHCHSVVDVQPSALSAMSLVQAYAALIRALAKTPEWLERIHAMLLATLDHNTAPADFSLILASVAVLGGSYDGVGIGSRVRCCVNIDGKESIEVGSVIQFRLKGESRMACVLFDCDNSRPVDVPISDIAADDDEDNAILAAKHMWDDPSHVEALLQRLERLLQLWHDIQSHPDRSGGAVRYKPQSKIQDKVEVLESDHPYANDTDITYVLDFPGADAIVIVFDALSSTESDCDFVRFQKRDGSGTTYGDERYSGSHFPGVGSVPPLVIPASSVDVLFHSDSSNTDWGFRLHATAKLETRVLPPEVPPSPTTGAWSDLRARILKAVARHTRRLAPSLTRTMMAKLAHTAVAPYVGRALTSMPKSQVFESKHPYANSISEYMAVTFKGANMLTISFDPLSRTEHGCDYVVFFKDKSLGDRWGEHQYTGRAGSENWPGCGGGPPPLMIPAEGFTLLWCTDSSNVDWGWKFIVKASFPSVSPLELTSEQLNQRTYHVTEMLYEQMQYQATPVAAAFDGFERDVASPQFETQSIRVVPPAAPPTDPSTSWYRVQAHENAGLYQSPNDKSTVVDVLTHHMHVKIRQEHHEWVEVETKAGDGGWMKKRKGDTWLLHPLDAQHALRRLDEDTVVVGVDDMPDQYKGVDDENDEQDELANFASHFTLEELKGHLHRLHSLAVETYDASAIQSARQSLLAMFALVPCPFTAAACSPSVLLELLVVLVTQSPATHKKDLEHQLYDWVHTTPALLPDLLAYATATLRRTMQSLPRSRAMVRSLESAHPYNDNVDTYWRIDMPGASRIKVVFDSRSKTEAGCDWMCFYAANDRTITYGETQYSGRGGSENWPGFGSRPPLIIESDRFEVYFHTDGSGNDWGWAFTAYGIVSDDDSTTPSDATHLDKSLICCWLLKTLTAMPNATSATRDVLYSAQTLQSWLEFLSTMPRQIKLEVLAMVTNVALDHSTWKAVSKHIGLWQQLRSLVKKRMRAQHKAEERQELKTPYFQALVQCSLALDYAVETCGFETPATDAKQLILKPPSHDSAAPYVAALTQCMTTTDAVFAWQIDVKTCTNKIVLGLEGVTDKWSVGWTSHRATDATSENRVTLLDTTAEFKQGDTVRIECDLLRRVVCFRCNSARIYEGPLASSSHSFHPIVHLLHPSDAVVVSMAPPFLSLDSFQDPIWYSKVMDSMSALVMETMQRPCVVVRESSHPMSEDAWQDTIHVPRAVKLEIRFDRQTQLGSKDSITLVSPTQQIVLTGLDGKTTPDHMAFGPEEMKPTLRNGDIVVRTDDWVYGNEDGGPGQFGHVIEVIGWKQRPGMGVKVKWVTTKHENVYRFGYNGYYDVALASTRPPSVLWIEGDTVQVSVTPFRLASGKESGFHGSLDFNRQTCLMLYNAPNLNLCDDFSIQFWIRVADFKGDKRPETIFFAGHPKSNHACMHLSISSDLKLHLLFKTDDFLDSMVTEPLVPSSHTWTHVTITSSGSDVTLYKFGDKWAHHTFYGRASYTTPFESMYWGHTHGLSRLGFKPYGGFAGQLYDIQLWNAPLSATDIRRTLFDKARVDDLYPPPSSSGASPWATVNQSGKDFMSVRSSLSARRGKVYYEVTLLSSGTILVGWVHANCALRRKTAGIGDCLNSYAIDVNRQSMWHNGPCPFSSPASARGKAGDVIGCLLDCDVGHMAFTLNGQPIGDTFTAPASHVASTAPSSVLKIAPLLSPKAGSAPSIKTPTSRSLSEANVAELLDMGCSRSKAIEALERNEQNVAQALEWLLHHPDDKPPTVAAGPPVALVKDAAPAPNQWQDGDGLRPAVSLSPMGSQGVQWNFGQTPFAHAPDGTYAPLWSASDAPAHVFEVYDWAEDGWERIKVRHRLQDITPQLLHRYVLNEGEGVHVEDVKGGAPGLLVSVGTASTPKPWKGWIYSPIHNQGVGAWGYRFSVLAHFHHEGLPRTRFLTKCGSHPPPPQHRRATMQLVQYTNQKNRQMDSAHLLRAAWTEFALHDDDWVRWPLLCVMASGATPTPDATSEFNQDALAHRFKWLQEFNLAMHRILPLTCFDTGAPAGSLSAMISGCRGLIFQTLKKGLWDDCLKLTQRSGVSLEMTLNRPKAMRHRATGLVDVEARTTLFAQAFRQLNASENHHFRRSDNVYYVKFLGENAEDAGGPYRETFAQYAAELHSAQLPMLQRTPNAAHNVGLGREKWVVNPTAFHSVRLRRRILAFLGKLMGASVRSKDYFALDLAGLMWKLMVNEDAAMEDLEALDKMLVQSMSKMRSIDQLGVTEEMFEDIVLETFTTLATDGRVVEIKPHGAGLAVTFATRIEFADLVEQFRLHEFDAVVQYIQEGLAKVLPLNLMSLFTALEFESMVCGSPEVDVDLLVQGTEYSSCAATDPHIVWFWNTLRKFSHEERSAFLRFVWGRSRLPHTVAEFPQWFKLQSFNKAPADSYLPVAHTCFFALELPAYSSEELLVKKLLYAIYNCQEIDADGDSVAANQLGWEE</sequence>
<dbReference type="SMART" id="SM00119">
    <property type="entry name" value="HECTc"/>
    <property type="match status" value="1"/>
</dbReference>
<dbReference type="Pfam" id="PF13385">
    <property type="entry name" value="Laminin_G_3"/>
    <property type="match status" value="1"/>
</dbReference>
<evidence type="ECO:0000313" key="10">
    <source>
        <dbReference type="EMBL" id="KAF0700480.1"/>
    </source>
</evidence>
<dbReference type="InterPro" id="IPR000859">
    <property type="entry name" value="CUB_dom"/>
</dbReference>
<dbReference type="PROSITE" id="PS50030">
    <property type="entry name" value="UBA"/>
    <property type="match status" value="1"/>
</dbReference>
<keyword evidence="1 3" id="KW-0833">Ubl conjugation pathway</keyword>
<evidence type="ECO:0000256" key="3">
    <source>
        <dbReference type="PROSITE-ProRule" id="PRU00104"/>
    </source>
</evidence>
<dbReference type="GO" id="GO:0046872">
    <property type="term" value="F:metal ion binding"/>
    <property type="evidence" value="ECO:0007669"/>
    <property type="project" value="InterPro"/>
</dbReference>
<dbReference type="EMBL" id="VJMH01005122">
    <property type="protein sequence ID" value="KAF0700480.1"/>
    <property type="molecule type" value="Genomic_DNA"/>
</dbReference>
<dbReference type="InterPro" id="IPR037252">
    <property type="entry name" value="Mib_Herc2_sf"/>
</dbReference>
<dbReference type="InterPro" id="IPR010606">
    <property type="entry name" value="Mib_Herc2"/>
</dbReference>
<feature type="domain" description="HECT" evidence="8">
    <location>
        <begin position="4245"/>
        <end position="4595"/>
    </location>
</feature>
<feature type="domain" description="B30.2/SPRY" evidence="7">
    <location>
        <begin position="3653"/>
        <end position="3847"/>
    </location>
</feature>
<dbReference type="Gene3D" id="2.30.30.40">
    <property type="entry name" value="SH3 Domains"/>
    <property type="match status" value="3"/>
</dbReference>
<accession>A0A485KLY7</accession>
<evidence type="ECO:0000256" key="1">
    <source>
        <dbReference type="ARBA" id="ARBA00022786"/>
    </source>
</evidence>
<dbReference type="SMART" id="SM00042">
    <property type="entry name" value="CUB"/>
    <property type="match status" value="1"/>
</dbReference>
<feature type="compositionally biased region" description="Basic and acidic residues" evidence="4">
    <location>
        <begin position="77"/>
        <end position="86"/>
    </location>
</feature>
<dbReference type="CDD" id="cd00041">
    <property type="entry name" value="CUB"/>
    <property type="match status" value="1"/>
</dbReference>
<dbReference type="Gene3D" id="2.60.120.200">
    <property type="match status" value="2"/>
</dbReference>
<dbReference type="InterPro" id="IPR001870">
    <property type="entry name" value="B30.2/SPRY"/>
</dbReference>
<dbReference type="OrthoDB" id="239701at2759"/>
<feature type="domain" description="MIB/HERC2" evidence="9">
    <location>
        <begin position="3387"/>
        <end position="3465"/>
    </location>
</feature>
<feature type="domain" description="CUB" evidence="5">
    <location>
        <begin position="2301"/>
        <end position="2421"/>
    </location>
</feature>
<gene>
    <name evidence="11" type="primary">Aste57867_9009</name>
    <name evidence="10" type="ORF">As57867_008974</name>
    <name evidence="11" type="ORF">ASTE57867_9009</name>
</gene>